<evidence type="ECO:0000313" key="1">
    <source>
        <dbReference type="EMBL" id="GAH01672.1"/>
    </source>
</evidence>
<sequence length="52" mass="5928">LLNDVHFDVWPSSGIILPEATKLNLRRRGGLEEGDLLSFGLFAWIWGTKKIF</sequence>
<gene>
    <name evidence="1" type="ORF">S01H4_43784</name>
</gene>
<dbReference type="AlphaFoldDB" id="X1C2Z3"/>
<proteinExistence type="predicted"/>
<organism evidence="1">
    <name type="scientific">marine sediment metagenome</name>
    <dbReference type="NCBI Taxonomy" id="412755"/>
    <lineage>
        <taxon>unclassified sequences</taxon>
        <taxon>metagenomes</taxon>
        <taxon>ecological metagenomes</taxon>
    </lineage>
</organism>
<protein>
    <submittedName>
        <fullName evidence="1">Uncharacterized protein</fullName>
    </submittedName>
</protein>
<dbReference type="EMBL" id="BART01024191">
    <property type="protein sequence ID" value="GAH01672.1"/>
    <property type="molecule type" value="Genomic_DNA"/>
</dbReference>
<reference evidence="1" key="1">
    <citation type="journal article" date="2014" name="Front. Microbiol.">
        <title>High frequency of phylogenetically diverse reductive dehalogenase-homologous genes in deep subseafloor sedimentary metagenomes.</title>
        <authorList>
            <person name="Kawai M."/>
            <person name="Futagami T."/>
            <person name="Toyoda A."/>
            <person name="Takaki Y."/>
            <person name="Nishi S."/>
            <person name="Hori S."/>
            <person name="Arai W."/>
            <person name="Tsubouchi T."/>
            <person name="Morono Y."/>
            <person name="Uchiyama I."/>
            <person name="Ito T."/>
            <person name="Fujiyama A."/>
            <person name="Inagaki F."/>
            <person name="Takami H."/>
        </authorList>
    </citation>
    <scope>NUCLEOTIDE SEQUENCE</scope>
    <source>
        <strain evidence="1">Expedition CK06-06</strain>
    </source>
</reference>
<feature type="non-terminal residue" evidence="1">
    <location>
        <position position="1"/>
    </location>
</feature>
<accession>X1C2Z3</accession>
<name>X1C2Z3_9ZZZZ</name>
<comment type="caution">
    <text evidence="1">The sequence shown here is derived from an EMBL/GenBank/DDBJ whole genome shotgun (WGS) entry which is preliminary data.</text>
</comment>